<evidence type="ECO:0000259" key="15">
    <source>
        <dbReference type="Pfam" id="PF07715"/>
    </source>
</evidence>
<dbReference type="GO" id="GO:0015344">
    <property type="term" value="F:siderophore uptake transmembrane transporter activity"/>
    <property type="evidence" value="ECO:0007669"/>
    <property type="project" value="TreeGrafter"/>
</dbReference>
<evidence type="ECO:0000256" key="9">
    <source>
        <dbReference type="ARBA" id="ARBA00023170"/>
    </source>
</evidence>
<dbReference type="Gene3D" id="2.40.170.20">
    <property type="entry name" value="TonB-dependent receptor, beta-barrel domain"/>
    <property type="match status" value="1"/>
</dbReference>
<dbReference type="GO" id="GO:0044718">
    <property type="term" value="P:siderophore transmembrane transport"/>
    <property type="evidence" value="ECO:0007669"/>
    <property type="project" value="TreeGrafter"/>
</dbReference>
<dbReference type="InterPro" id="IPR037066">
    <property type="entry name" value="Plug_dom_sf"/>
</dbReference>
<dbReference type="InterPro" id="IPR036942">
    <property type="entry name" value="Beta-barrel_TonB_sf"/>
</dbReference>
<comment type="subcellular location">
    <subcellularLocation>
        <location evidence="1 11">Cell outer membrane</location>
        <topology evidence="1 11">Multi-pass membrane protein</topology>
    </subcellularLocation>
</comment>
<evidence type="ECO:0000256" key="3">
    <source>
        <dbReference type="ARBA" id="ARBA00022448"/>
    </source>
</evidence>
<evidence type="ECO:0000256" key="1">
    <source>
        <dbReference type="ARBA" id="ARBA00004571"/>
    </source>
</evidence>
<sequence length="764" mass="82802">MARAFEFFSEASLSRSHTDTPPFSLRPVAMLMAGMALSSAVLAQTTATATLPEVHVEAVQEEPAQGRSTELSAEDLNRQGTRSMADVVRNQPLVSAPTIASGSGNLWDGAGTSSYNIRGLDGNRVAIEVDGVALPPVENRPDNNSNNSYANSRETLEPELYSLVRIESGPTAAGQGGASGSAGRVRFATKSPEEFLTGHTTTYGSYKGGYLSSDKSRMHVLTGAAKIGEIQALGMYVRRDGEQQKSRGDVPPNDKDWSSNAVLAKFVWGSQTNNRLGLTIEHFDRDTELSNANKITASLPRSPRQDANDRRTRISLDNRFEASDIAAFDVLNTRVYYQQAQAKNDTYVPQTVSLGVPISRSLYTNSKNDSWGVQLDASKRLDGQHLAYGLNLSSTDSKRPWEEVRTNLNTGAESLTVKDRAASAKTSQASLYVRDTLSFELGGRKATITPGVTLQHSRIAPKDAGRYAEGSPAAAGEVHKQSSTNLLPSLGLSLELQPGFEAYGQYSRAVRQPASSELTGSFENPGTGYAVLGNPDLKEEKSDNFELGVRGALVPGVQLDASVFYNRYSNYIEYTNLGVDPNLPQFGLFVYRTENLGKVNIWGSELATRFELGEWMPSVQGLSATLAGGWSQGTTRNTRTGQKSWLPSALPAKVVGGVAFDDPGERYGLGLNVTWVRAKQAPTSDALTGNNTERFKVPSATTLDLAGYWNINKHVTWRAGIYNLTNRKYWDYASVNGLAANASNDIQRQAQPGRAFGTSLEVRF</sequence>
<dbReference type="AlphaFoldDB" id="A0A4S5BUE6"/>
<accession>A0A4S5BUE6</accession>
<dbReference type="InterPro" id="IPR000531">
    <property type="entry name" value="Beta-barrel_TonB"/>
</dbReference>
<keyword evidence="10 11" id="KW-0998">Cell outer membrane</keyword>
<dbReference type="SUPFAM" id="SSF56935">
    <property type="entry name" value="Porins"/>
    <property type="match status" value="1"/>
</dbReference>
<evidence type="ECO:0000256" key="11">
    <source>
        <dbReference type="PROSITE-ProRule" id="PRU01360"/>
    </source>
</evidence>
<comment type="caution">
    <text evidence="16">The sequence shown here is derived from an EMBL/GenBank/DDBJ whole genome shotgun (WGS) entry which is preliminary data.</text>
</comment>
<evidence type="ECO:0000256" key="7">
    <source>
        <dbReference type="ARBA" id="ARBA00023077"/>
    </source>
</evidence>
<keyword evidence="7 13" id="KW-0798">TonB box</keyword>
<evidence type="ECO:0000256" key="8">
    <source>
        <dbReference type="ARBA" id="ARBA00023136"/>
    </source>
</evidence>
<dbReference type="InterPro" id="IPR010949">
    <property type="entry name" value="TonB_Hb/transfer/lactofer_rcpt"/>
</dbReference>
<dbReference type="GO" id="GO:0009279">
    <property type="term" value="C:cell outer membrane"/>
    <property type="evidence" value="ECO:0007669"/>
    <property type="project" value="UniProtKB-SubCell"/>
</dbReference>
<evidence type="ECO:0000256" key="6">
    <source>
        <dbReference type="ARBA" id="ARBA00022729"/>
    </source>
</evidence>
<evidence type="ECO:0000256" key="10">
    <source>
        <dbReference type="ARBA" id="ARBA00023237"/>
    </source>
</evidence>
<evidence type="ECO:0000256" key="13">
    <source>
        <dbReference type="RuleBase" id="RU003357"/>
    </source>
</evidence>
<dbReference type="PANTHER" id="PTHR30069:SF29">
    <property type="entry name" value="HEMOGLOBIN AND HEMOGLOBIN-HAPTOGLOBIN-BINDING PROTEIN 1-RELATED"/>
    <property type="match status" value="1"/>
</dbReference>
<name>A0A4S5BUE6_9BURK</name>
<keyword evidence="6" id="KW-0732">Signal</keyword>
<keyword evidence="5 11" id="KW-0812">Transmembrane</keyword>
<dbReference type="OrthoDB" id="9764669at2"/>
<dbReference type="Proteomes" id="UP000306236">
    <property type="component" value="Unassembled WGS sequence"/>
</dbReference>
<keyword evidence="8 11" id="KW-0472">Membrane</keyword>
<organism evidence="16 17">
    <name type="scientific">Lampropedia aestuarii</name>
    <dbReference type="NCBI Taxonomy" id="2562762"/>
    <lineage>
        <taxon>Bacteria</taxon>
        <taxon>Pseudomonadati</taxon>
        <taxon>Pseudomonadota</taxon>
        <taxon>Betaproteobacteria</taxon>
        <taxon>Burkholderiales</taxon>
        <taxon>Comamonadaceae</taxon>
        <taxon>Lampropedia</taxon>
    </lineage>
</organism>
<keyword evidence="9 16" id="KW-0675">Receptor</keyword>
<evidence type="ECO:0000256" key="4">
    <source>
        <dbReference type="ARBA" id="ARBA00022452"/>
    </source>
</evidence>
<feature type="domain" description="TonB-dependent receptor-like beta-barrel" evidence="14">
    <location>
        <begin position="271"/>
        <end position="724"/>
    </location>
</feature>
<dbReference type="Pfam" id="PF07715">
    <property type="entry name" value="Plug"/>
    <property type="match status" value="1"/>
</dbReference>
<dbReference type="PROSITE" id="PS52016">
    <property type="entry name" value="TONB_DEPENDENT_REC_3"/>
    <property type="match status" value="1"/>
</dbReference>
<evidence type="ECO:0000256" key="5">
    <source>
        <dbReference type="ARBA" id="ARBA00022692"/>
    </source>
</evidence>
<keyword evidence="17" id="KW-1185">Reference proteome</keyword>
<feature type="domain" description="TonB-dependent receptor plug" evidence="15">
    <location>
        <begin position="67"/>
        <end position="178"/>
    </location>
</feature>
<dbReference type="RefSeq" id="WP_136406391.1">
    <property type="nucleotide sequence ID" value="NZ_SSWX01000010.1"/>
</dbReference>
<dbReference type="EMBL" id="SSWX01000010">
    <property type="protein sequence ID" value="THJ33466.1"/>
    <property type="molecule type" value="Genomic_DNA"/>
</dbReference>
<dbReference type="InterPro" id="IPR010917">
    <property type="entry name" value="TonB_rcpt_CS"/>
</dbReference>
<keyword evidence="4 11" id="KW-1134">Transmembrane beta strand</keyword>
<dbReference type="CDD" id="cd01347">
    <property type="entry name" value="ligand_gated_channel"/>
    <property type="match status" value="1"/>
</dbReference>
<feature type="short sequence motif" description="TonB C-terminal box" evidence="12">
    <location>
        <begin position="747"/>
        <end position="764"/>
    </location>
</feature>
<evidence type="ECO:0000256" key="12">
    <source>
        <dbReference type="PROSITE-ProRule" id="PRU10144"/>
    </source>
</evidence>
<dbReference type="InterPro" id="IPR012910">
    <property type="entry name" value="Plug_dom"/>
</dbReference>
<dbReference type="Pfam" id="PF00593">
    <property type="entry name" value="TonB_dep_Rec_b-barrel"/>
    <property type="match status" value="1"/>
</dbReference>
<protein>
    <submittedName>
        <fullName evidence="16">TonB-dependent hemoglobin/transferrin/lactoferrin family receptor</fullName>
    </submittedName>
</protein>
<dbReference type="Gene3D" id="2.170.130.10">
    <property type="entry name" value="TonB-dependent receptor, plug domain"/>
    <property type="match status" value="1"/>
</dbReference>
<dbReference type="PROSITE" id="PS01156">
    <property type="entry name" value="TONB_DEPENDENT_REC_2"/>
    <property type="match status" value="1"/>
</dbReference>
<evidence type="ECO:0000313" key="16">
    <source>
        <dbReference type="EMBL" id="THJ33466.1"/>
    </source>
</evidence>
<evidence type="ECO:0000256" key="2">
    <source>
        <dbReference type="ARBA" id="ARBA00009810"/>
    </source>
</evidence>
<dbReference type="InterPro" id="IPR039426">
    <property type="entry name" value="TonB-dep_rcpt-like"/>
</dbReference>
<comment type="similarity">
    <text evidence="2 11 13">Belongs to the TonB-dependent receptor family.</text>
</comment>
<dbReference type="PANTHER" id="PTHR30069">
    <property type="entry name" value="TONB-DEPENDENT OUTER MEMBRANE RECEPTOR"/>
    <property type="match status" value="1"/>
</dbReference>
<evidence type="ECO:0000259" key="14">
    <source>
        <dbReference type="Pfam" id="PF00593"/>
    </source>
</evidence>
<reference evidence="16 17" key="1">
    <citation type="submission" date="2019-04" db="EMBL/GenBank/DDBJ databases">
        <title>Lampropedia sp YIM MLB12 draf genome.</title>
        <authorList>
            <person name="Wang Y.-X."/>
        </authorList>
    </citation>
    <scope>NUCLEOTIDE SEQUENCE [LARGE SCALE GENOMIC DNA]</scope>
    <source>
        <strain evidence="16 17">YIM MLB12</strain>
    </source>
</reference>
<keyword evidence="3 11" id="KW-0813">Transport</keyword>
<dbReference type="NCBIfam" id="TIGR01786">
    <property type="entry name" value="TonB-hemlactrns"/>
    <property type="match status" value="1"/>
</dbReference>
<evidence type="ECO:0000313" key="17">
    <source>
        <dbReference type="Proteomes" id="UP000306236"/>
    </source>
</evidence>
<gene>
    <name evidence="16" type="ORF">E8K88_09285</name>
</gene>
<proteinExistence type="inferred from homology"/>